<comment type="caution">
    <text evidence="2">The sequence shown here is derived from an EMBL/GenBank/DDBJ whole genome shotgun (WGS) entry which is preliminary data.</text>
</comment>
<dbReference type="InterPro" id="IPR036291">
    <property type="entry name" value="NAD(P)-bd_dom_sf"/>
</dbReference>
<dbReference type="InterPro" id="IPR016040">
    <property type="entry name" value="NAD(P)-bd_dom"/>
</dbReference>
<reference evidence="2 3" key="1">
    <citation type="submission" date="2022-01" db="EMBL/GenBank/DDBJ databases">
        <title>Labilibaculum sp. nov, a marine bacterium isolated from Antarctica.</title>
        <authorList>
            <person name="Dai W."/>
        </authorList>
    </citation>
    <scope>NUCLEOTIDE SEQUENCE [LARGE SCALE GENOMIC DNA]</scope>
    <source>
        <strain evidence="2 3">DW002</strain>
    </source>
</reference>
<feature type="domain" description="NAD(P)-binding" evidence="1">
    <location>
        <begin position="14"/>
        <end position="317"/>
    </location>
</feature>
<keyword evidence="2" id="KW-0456">Lyase</keyword>
<dbReference type="EMBL" id="JAKJSC010000006">
    <property type="protein sequence ID" value="MDE5419820.1"/>
    <property type="molecule type" value="Genomic_DNA"/>
</dbReference>
<dbReference type="Gene3D" id="3.90.25.10">
    <property type="entry name" value="UDP-galactose 4-epimerase, domain 1"/>
    <property type="match status" value="1"/>
</dbReference>
<dbReference type="RefSeq" id="WP_275111152.1">
    <property type="nucleotide sequence ID" value="NZ_JAKJSC010000006.1"/>
</dbReference>
<keyword evidence="3" id="KW-1185">Reference proteome</keyword>
<accession>A0ABT5VX39</accession>
<evidence type="ECO:0000313" key="3">
    <source>
        <dbReference type="Proteomes" id="UP001528920"/>
    </source>
</evidence>
<dbReference type="Gene3D" id="3.40.50.720">
    <property type="entry name" value="NAD(P)-binding Rossmann-like Domain"/>
    <property type="match status" value="1"/>
</dbReference>
<dbReference type="EC" id="4.2.1.47" evidence="2"/>
<proteinExistence type="predicted"/>
<dbReference type="PRINTS" id="PR01713">
    <property type="entry name" value="NUCEPIMERASE"/>
</dbReference>
<dbReference type="SUPFAM" id="SSF51735">
    <property type="entry name" value="NAD(P)-binding Rossmann-fold domains"/>
    <property type="match status" value="1"/>
</dbReference>
<dbReference type="PANTHER" id="PTHR43000">
    <property type="entry name" value="DTDP-D-GLUCOSE 4,6-DEHYDRATASE-RELATED"/>
    <property type="match status" value="1"/>
</dbReference>
<name>A0ABT5VX39_9BACT</name>
<dbReference type="Pfam" id="PF16363">
    <property type="entry name" value="GDP_Man_Dehyd"/>
    <property type="match status" value="1"/>
</dbReference>
<organism evidence="2 3">
    <name type="scientific">Paralabilibaculum antarcticum</name>
    <dbReference type="NCBI Taxonomy" id="2912572"/>
    <lineage>
        <taxon>Bacteria</taxon>
        <taxon>Pseudomonadati</taxon>
        <taxon>Bacteroidota</taxon>
        <taxon>Bacteroidia</taxon>
        <taxon>Marinilabiliales</taxon>
        <taxon>Marinifilaceae</taxon>
        <taxon>Paralabilibaculum</taxon>
    </lineage>
</organism>
<dbReference type="GO" id="GO:0008446">
    <property type="term" value="F:GDP-mannose 4,6-dehydratase activity"/>
    <property type="evidence" value="ECO:0007669"/>
    <property type="project" value="UniProtKB-EC"/>
</dbReference>
<evidence type="ECO:0000313" key="2">
    <source>
        <dbReference type="EMBL" id="MDE5419820.1"/>
    </source>
</evidence>
<evidence type="ECO:0000259" key="1">
    <source>
        <dbReference type="Pfam" id="PF16363"/>
    </source>
</evidence>
<gene>
    <name evidence="2" type="ORF">L3049_17660</name>
</gene>
<protein>
    <submittedName>
        <fullName evidence="2">GDP-mannose 4,6-dehydratase</fullName>
        <ecNumber evidence="2">4.2.1.47</ecNumber>
    </submittedName>
</protein>
<sequence>MGIVSKQVEAKTVLVTGCAGFIGSHLSETLLSLGYKVIGVDNFDPFYSIDLKMENMEGFKRNKAFKFYQLDLCQNGSLNMIQEEISLIAHLAGKAGVRPSIQNPQSYIDSNISATRNILDFMQKKGIKKLAFASSSSVYGNNPIVPFTEDQNVDNVISPYAFSKKSCEILNHSYHYLYDLDIINMRFFTVFGPRQRPDLAINKFVKLIHNNEPIPMFGDGSTARDYTFVDDTVDGIVKTCEYLFANHSVFNTINLGNSYPIQLSTMIEVIAKNCAVTPIINQLPMQAGDVEQTYADISKARDLIGYSPKVPFEEGIDIFINWFKNKESAVISAKI</sequence>
<dbReference type="Proteomes" id="UP001528920">
    <property type="component" value="Unassembled WGS sequence"/>
</dbReference>